<sequence length="143" mass="16185">MAGQELAVVDASVVVKWFANEEYSDESVLLKEAYARGLEDLSAPCILPFEVLNGLRYTYGLGERELEEVNKILEDFQFTLYGFESFIKDVVHLSSVYGITVYDASYVALGKILGQTVYTADEKLLRKVKELGFVVHIRDYKVI</sequence>
<dbReference type="SUPFAM" id="SSF88723">
    <property type="entry name" value="PIN domain-like"/>
    <property type="match status" value="1"/>
</dbReference>
<dbReference type="EMBL" id="CP008822">
    <property type="protein sequence ID" value="AIM26575.1"/>
    <property type="molecule type" value="Genomic_DNA"/>
</dbReference>
<dbReference type="InterPro" id="IPR051619">
    <property type="entry name" value="TypeII_TA_RNase_PINc/VapC"/>
</dbReference>
<dbReference type="OMA" id="VILKWIF"/>
<dbReference type="Proteomes" id="UP000029084">
    <property type="component" value="Chromosome"/>
</dbReference>
<dbReference type="PANTHER" id="PTHR35901">
    <property type="entry name" value="RIBONUCLEASE VAPC3"/>
    <property type="match status" value="1"/>
</dbReference>
<protein>
    <submittedName>
        <fullName evidence="3">PilT protein domain protein</fullName>
    </submittedName>
</protein>
<reference evidence="3 4" key="1">
    <citation type="journal article" date="2014" name="J. Bacteriol.">
        <title>Role of an Archaeal PitA Transporter in the Copper and Arsenic Resistance of Metallosphaera sedula, an Extreme Thermoacidophile.</title>
        <authorList>
            <person name="McCarthy S."/>
            <person name="Ai C."/>
            <person name="Wheaton G."/>
            <person name="Tevatia R."/>
            <person name="Eckrich V."/>
            <person name="Kelly R."/>
            <person name="Blum P."/>
        </authorList>
    </citation>
    <scope>NUCLEOTIDE SEQUENCE [LARGE SCALE GENOMIC DNA]</scope>
    <source>
        <strain evidence="3 4">CuR1</strain>
    </source>
</reference>
<dbReference type="PANTHER" id="PTHR35901:SF1">
    <property type="entry name" value="EXONUCLEASE VAPC9"/>
    <property type="match status" value="1"/>
</dbReference>
<dbReference type="Gene3D" id="3.40.50.1010">
    <property type="entry name" value="5'-nuclease"/>
    <property type="match status" value="1"/>
</dbReference>
<feature type="domain" description="PIN" evidence="2">
    <location>
        <begin position="8"/>
        <end position="128"/>
    </location>
</feature>
<name>A0A088E5H3_9CREN</name>
<evidence type="ECO:0000256" key="1">
    <source>
        <dbReference type="ARBA" id="ARBA00022842"/>
    </source>
</evidence>
<dbReference type="InterPro" id="IPR029060">
    <property type="entry name" value="PIN-like_dom_sf"/>
</dbReference>
<organism evidence="3 4">
    <name type="scientific">Metallosphaera sedula</name>
    <dbReference type="NCBI Taxonomy" id="43687"/>
    <lineage>
        <taxon>Archaea</taxon>
        <taxon>Thermoproteota</taxon>
        <taxon>Thermoprotei</taxon>
        <taxon>Sulfolobales</taxon>
        <taxon>Sulfolobaceae</taxon>
        <taxon>Metallosphaera</taxon>
    </lineage>
</organism>
<dbReference type="Pfam" id="PF01850">
    <property type="entry name" value="PIN"/>
    <property type="match status" value="1"/>
</dbReference>
<dbReference type="CDD" id="cd09873">
    <property type="entry name" value="PIN_Pae0151-like"/>
    <property type="match status" value="1"/>
</dbReference>
<keyword evidence="1" id="KW-0460">Magnesium</keyword>
<dbReference type="InterPro" id="IPR002716">
    <property type="entry name" value="PIN_dom"/>
</dbReference>
<accession>A0A088E5H3</accession>
<evidence type="ECO:0000313" key="3">
    <source>
        <dbReference type="EMBL" id="AIM26575.1"/>
    </source>
</evidence>
<dbReference type="AlphaFoldDB" id="A0A088E5H3"/>
<proteinExistence type="predicted"/>
<dbReference type="InterPro" id="IPR044153">
    <property type="entry name" value="PIN_Pae0151-like"/>
</dbReference>
<evidence type="ECO:0000259" key="2">
    <source>
        <dbReference type="Pfam" id="PF01850"/>
    </source>
</evidence>
<gene>
    <name evidence="3" type="ORF">HA72_0411</name>
</gene>
<evidence type="ECO:0000313" key="4">
    <source>
        <dbReference type="Proteomes" id="UP000029084"/>
    </source>
</evidence>